<evidence type="ECO:0000256" key="6">
    <source>
        <dbReference type="ARBA" id="ARBA00022741"/>
    </source>
</evidence>
<evidence type="ECO:0000256" key="7">
    <source>
        <dbReference type="ARBA" id="ARBA00022840"/>
    </source>
</evidence>
<organism evidence="12 13">
    <name type="scientific">Mariprofundus erugo</name>
    <dbReference type="NCBI Taxonomy" id="2528639"/>
    <lineage>
        <taxon>Bacteria</taxon>
        <taxon>Pseudomonadati</taxon>
        <taxon>Pseudomonadota</taxon>
        <taxon>Candidatius Mariprofundia</taxon>
        <taxon>Mariprofundales</taxon>
        <taxon>Mariprofundaceae</taxon>
        <taxon>Mariprofundus</taxon>
    </lineage>
</organism>
<name>A0A5R9GSQ8_9PROT</name>
<comment type="caution">
    <text evidence="12">The sequence shown here is derived from an EMBL/GenBank/DDBJ whole genome shotgun (WGS) entry which is preliminary data.</text>
</comment>
<accession>A0A5R9GSQ8</accession>
<dbReference type="InterPro" id="IPR035434">
    <property type="entry name" value="GCL_bact_plant"/>
</dbReference>
<comment type="function">
    <text evidence="10">Catalyzes the synthesis of gamma-glutamylcysteine (gamma-GC).</text>
</comment>
<evidence type="ECO:0000256" key="5">
    <source>
        <dbReference type="ARBA" id="ARBA00022684"/>
    </source>
</evidence>
<comment type="subunit">
    <text evidence="3">Homodimer or monomer when oxidized or reduced, respectively.</text>
</comment>
<keyword evidence="5" id="KW-0317">Glutathione biosynthesis</keyword>
<comment type="catalytic activity">
    <reaction evidence="10">
        <text>L-cysteine + L-glutamate + ATP = gamma-L-glutamyl-L-cysteine + ADP + phosphate + H(+)</text>
        <dbReference type="Rhea" id="RHEA:13285"/>
        <dbReference type="ChEBI" id="CHEBI:15378"/>
        <dbReference type="ChEBI" id="CHEBI:29985"/>
        <dbReference type="ChEBI" id="CHEBI:30616"/>
        <dbReference type="ChEBI" id="CHEBI:35235"/>
        <dbReference type="ChEBI" id="CHEBI:43474"/>
        <dbReference type="ChEBI" id="CHEBI:58173"/>
        <dbReference type="ChEBI" id="CHEBI:456216"/>
        <dbReference type="EC" id="6.3.2.2"/>
    </reaction>
</comment>
<evidence type="ECO:0000256" key="1">
    <source>
        <dbReference type="ARBA" id="ARBA00005006"/>
    </source>
</evidence>
<dbReference type="InterPro" id="IPR006336">
    <property type="entry name" value="GCS2"/>
</dbReference>
<dbReference type="InterPro" id="IPR011556">
    <property type="entry name" value="Glut_cys_lig_pln_type"/>
</dbReference>
<dbReference type="GO" id="GO:0004357">
    <property type="term" value="F:glutamate-cysteine ligase activity"/>
    <property type="evidence" value="ECO:0007669"/>
    <property type="project" value="UniProtKB-UniRule"/>
</dbReference>
<keyword evidence="9 11" id="KW-1015">Disulfide bond</keyword>
<evidence type="ECO:0000256" key="11">
    <source>
        <dbReference type="PIRSR" id="PIRSR017901-50"/>
    </source>
</evidence>
<dbReference type="AlphaFoldDB" id="A0A5R9GSQ8"/>
<dbReference type="EMBL" id="VBRY01000003">
    <property type="protein sequence ID" value="TLS68115.1"/>
    <property type="molecule type" value="Genomic_DNA"/>
</dbReference>
<dbReference type="Gene3D" id="3.30.590.20">
    <property type="match status" value="1"/>
</dbReference>
<dbReference type="EC" id="6.3.2.2" evidence="10"/>
<sequence>MNKPLTSHDFAAWFARGCKPREQWRIGTEHEKIGFCMDTLRPIPYEGERGIHAVLQRLAGGEWQPVCENGQPIALQNRMASVTLEPGGQLELSGAPLDSIHATCMETTGHLNALQEISRELRIGFLGMGFQPRWQQQEIPWMPKERYAVMRRYMPRVGNGGLDMMLRTATVQANLDFASEADMARKMRISMCLQPLVTALFAASPFEDGRPSGYLSRRAACWLDTDAARTGIPACVFEDDFGFHAYTEWALDAPMYFVIRDGHYVDCAGSSFRDFMHGALPQLPGEYPTMDDWELHVSTLFPDVRLKQYLEMRGADAGPWPWICALPALWKGLLYEPVAEQAAWEMIADWTHAEVTALRQAVPRTAMHTPFRDGTLQQQCARMVEIAGEGLARLDIRNQAGESEARFLAPLRHAVESGETQAERWLAAWRDEWHEDISRLFVEAMHL</sequence>
<dbReference type="SUPFAM" id="SSF55931">
    <property type="entry name" value="Glutamine synthetase/guanido kinase"/>
    <property type="match status" value="1"/>
</dbReference>
<comment type="similarity">
    <text evidence="10">Belongs to the glutamate--cysteine ligase type 2 family. EgtA subfamily.</text>
</comment>
<dbReference type="Proteomes" id="UP000306585">
    <property type="component" value="Unassembled WGS sequence"/>
</dbReference>
<dbReference type="GO" id="GO:0005524">
    <property type="term" value="F:ATP binding"/>
    <property type="evidence" value="ECO:0007669"/>
    <property type="project" value="UniProtKB-UniRule"/>
</dbReference>
<feature type="disulfide bond" evidence="11">
    <location>
        <begin position="104"/>
        <end position="324"/>
    </location>
</feature>
<dbReference type="PANTHER" id="PTHR34378:SF1">
    <property type="entry name" value="GLUTAMATE--CYSTEINE LIGASE, CHLOROPLASTIC"/>
    <property type="match status" value="1"/>
</dbReference>
<keyword evidence="8" id="KW-0809">Transit peptide</keyword>
<proteinExistence type="inferred from homology"/>
<evidence type="ECO:0000313" key="12">
    <source>
        <dbReference type="EMBL" id="TLS68115.1"/>
    </source>
</evidence>
<dbReference type="Pfam" id="PF04107">
    <property type="entry name" value="GCS2"/>
    <property type="match status" value="1"/>
</dbReference>
<keyword evidence="4 10" id="KW-0436">Ligase</keyword>
<reference evidence="12 13" key="1">
    <citation type="journal article" date="2019" name="Appl. Environ. Microbiol.">
        <title>Environmental Evidence and Genomic Insight of Iron-oxidizing Bacteria Preference Towards More Corrosion Resistant Stainless Steel at Higher Salinities.</title>
        <authorList>
            <person name="Garrison C.E."/>
            <person name="Price K.A."/>
            <person name="Field E.K."/>
        </authorList>
    </citation>
    <scope>NUCLEOTIDE SEQUENCE [LARGE SCALE GENOMIC DNA]</scope>
    <source>
        <strain evidence="12 13">P3</strain>
    </source>
</reference>
<comment type="pathway">
    <text evidence="1">Sulfur metabolism; glutathione biosynthesis; glutathione from L-cysteine and L-glutamate: step 1/2.</text>
</comment>
<comment type="similarity">
    <text evidence="2">Belongs to the carboxylate-amine ligase family. Glutamate--cysteine ligase type 2 subfamily.</text>
</comment>
<evidence type="ECO:0000256" key="10">
    <source>
        <dbReference type="PIRNR" id="PIRNR017901"/>
    </source>
</evidence>
<dbReference type="PIRSF" id="PIRSF017901">
    <property type="entry name" value="GCL"/>
    <property type="match status" value="1"/>
</dbReference>
<evidence type="ECO:0000256" key="2">
    <source>
        <dbReference type="ARBA" id="ARBA00010253"/>
    </source>
</evidence>
<protein>
    <recommendedName>
        <fullName evidence="10">Glutamate--cysteine ligase</fullName>
        <ecNumber evidence="10">6.3.2.2</ecNumber>
    </recommendedName>
</protein>
<evidence type="ECO:0000256" key="4">
    <source>
        <dbReference type="ARBA" id="ARBA00022598"/>
    </source>
</evidence>
<dbReference type="InterPro" id="IPR014746">
    <property type="entry name" value="Gln_synth/guanido_kin_cat_dom"/>
</dbReference>
<evidence type="ECO:0000313" key="13">
    <source>
        <dbReference type="Proteomes" id="UP000306585"/>
    </source>
</evidence>
<dbReference type="RefSeq" id="WP_138238451.1">
    <property type="nucleotide sequence ID" value="NZ_VBRY01000003.1"/>
</dbReference>
<keyword evidence="6 10" id="KW-0547">Nucleotide-binding</keyword>
<keyword evidence="13" id="KW-1185">Reference proteome</keyword>
<dbReference type="PANTHER" id="PTHR34378">
    <property type="entry name" value="GLUTAMATE--CYSTEINE LIGASE, CHLOROPLASTIC"/>
    <property type="match status" value="1"/>
</dbReference>
<dbReference type="GO" id="GO:0006750">
    <property type="term" value="P:glutathione biosynthetic process"/>
    <property type="evidence" value="ECO:0007669"/>
    <property type="project" value="UniProtKB-UniRule"/>
</dbReference>
<evidence type="ECO:0000256" key="8">
    <source>
        <dbReference type="ARBA" id="ARBA00022946"/>
    </source>
</evidence>
<gene>
    <name evidence="12" type="ORF">FEF65_03720</name>
</gene>
<dbReference type="NCBIfam" id="TIGR01436">
    <property type="entry name" value="glu_cys_lig_pln"/>
    <property type="match status" value="1"/>
</dbReference>
<keyword evidence="7 10" id="KW-0067">ATP-binding</keyword>
<evidence type="ECO:0000256" key="9">
    <source>
        <dbReference type="ARBA" id="ARBA00023157"/>
    </source>
</evidence>
<evidence type="ECO:0000256" key="3">
    <source>
        <dbReference type="ARBA" id="ARBA00011153"/>
    </source>
</evidence>